<dbReference type="InterPro" id="IPR036366">
    <property type="entry name" value="PGBDSf"/>
</dbReference>
<dbReference type="InterPro" id="IPR036365">
    <property type="entry name" value="PGBD-like_sf"/>
</dbReference>
<proteinExistence type="predicted"/>
<feature type="domain" description="Peptidoglycan binding-like" evidence="1">
    <location>
        <begin position="130"/>
        <end position="163"/>
    </location>
</feature>
<dbReference type="RefSeq" id="WP_275279176.1">
    <property type="nucleotide sequence ID" value="NZ_CP119108.1"/>
</dbReference>
<dbReference type="InterPro" id="IPR002477">
    <property type="entry name" value="Peptidoglycan-bd-like"/>
</dbReference>
<protein>
    <submittedName>
        <fullName evidence="2">Peptidoglycan-binding protein</fullName>
    </submittedName>
</protein>
<dbReference type="Pfam" id="PF01471">
    <property type="entry name" value="PG_binding_1"/>
    <property type="match status" value="1"/>
</dbReference>
<dbReference type="EMBL" id="CP119108">
    <property type="protein sequence ID" value="WEG09839.1"/>
    <property type="molecule type" value="Genomic_DNA"/>
</dbReference>
<keyword evidence="3" id="KW-1185">Reference proteome</keyword>
<gene>
    <name evidence="2" type="ORF">PU630_04555</name>
</gene>
<accession>A0ABY8C061</accession>
<evidence type="ECO:0000259" key="1">
    <source>
        <dbReference type="Pfam" id="PF01471"/>
    </source>
</evidence>
<evidence type="ECO:0000313" key="2">
    <source>
        <dbReference type="EMBL" id="WEG09839.1"/>
    </source>
</evidence>
<dbReference type="Gene3D" id="1.10.101.10">
    <property type="entry name" value="PGBD-like superfamily/PGBD"/>
    <property type="match status" value="1"/>
</dbReference>
<organism evidence="2 3">
    <name type="scientific">Microbacterium horticulturae</name>
    <dbReference type="NCBI Taxonomy" id="3028316"/>
    <lineage>
        <taxon>Bacteria</taxon>
        <taxon>Bacillati</taxon>
        <taxon>Actinomycetota</taxon>
        <taxon>Actinomycetes</taxon>
        <taxon>Micrococcales</taxon>
        <taxon>Microbacteriaceae</taxon>
        <taxon>Microbacterium</taxon>
    </lineage>
</organism>
<sequence>MSRVVAIGAAAVGAIALVAGGWFAAAAFTSPAQRAAAAAAPEEQPIVAEVSRGDLIEQRTLPGQVQPQAASTVSLVAVPDAPRSVVTASPLRVDATVKAGDVVVRINGSPVFALASPFAFYRDLGVGDHGPDVTQLQKALVGAGYLSTVDGRFGAATARAVAALYAAHGDVAPTRDDPASTTAPAVDADADDAPPVVAHASPYLPYAAVAALPSLPARVASTPAVGADAASAQITVSSASLVARVSVTDDARDAVTRGARVDCAIGGTDITRCRVAAVADEKSADTGGAAGDAATDITTRSADLVPADGSAIPQTAADVPATAVVTVRTIATDALLLPATAVADRGGSAGAVLRRGDDGAFHEVRVTVIGATGGEVAVRGDLDAGDTVRVG</sequence>
<dbReference type="SUPFAM" id="SSF47090">
    <property type="entry name" value="PGBD-like"/>
    <property type="match status" value="1"/>
</dbReference>
<name>A0ABY8C061_9MICO</name>
<dbReference type="Proteomes" id="UP001214553">
    <property type="component" value="Chromosome"/>
</dbReference>
<reference evidence="2 3" key="1">
    <citation type="submission" date="2023-03" db="EMBL/GenBank/DDBJ databases">
        <title>Genome sequence of Microbacterium sp. KACC 23027.</title>
        <authorList>
            <person name="Kim S."/>
            <person name="Heo J."/>
            <person name="Kwon S.-W."/>
        </authorList>
    </citation>
    <scope>NUCLEOTIDE SEQUENCE [LARGE SCALE GENOMIC DNA]</scope>
    <source>
        <strain evidence="2 3">KACC 23027</strain>
    </source>
</reference>
<evidence type="ECO:0000313" key="3">
    <source>
        <dbReference type="Proteomes" id="UP001214553"/>
    </source>
</evidence>
<dbReference type="Gene3D" id="2.40.420.20">
    <property type="match status" value="1"/>
</dbReference>